<feature type="site" description="L-lysine inhibitor binding" evidence="14">
    <location>
        <position position="80"/>
    </location>
</feature>
<dbReference type="Proteomes" id="UP000185779">
    <property type="component" value="Unassembled WGS sequence"/>
</dbReference>
<feature type="site" description="L-lysine inhibitor binding" evidence="14">
    <location>
        <position position="106"/>
    </location>
</feature>
<evidence type="ECO:0000256" key="3">
    <source>
        <dbReference type="ARBA" id="ARBA00012086"/>
    </source>
</evidence>
<dbReference type="GO" id="GO:0009089">
    <property type="term" value="P:lysine biosynthetic process via diaminopimelate"/>
    <property type="evidence" value="ECO:0007669"/>
    <property type="project" value="UniProtKB-UniRule"/>
</dbReference>
<evidence type="ECO:0000256" key="8">
    <source>
        <dbReference type="ARBA" id="ARBA00023239"/>
    </source>
</evidence>
<dbReference type="STRING" id="1839936.SBU_001356"/>
<evidence type="ECO:0000256" key="4">
    <source>
        <dbReference type="ARBA" id="ARBA00022490"/>
    </source>
</evidence>
<keyword evidence="5 11" id="KW-0028">Amino-acid biosynthesis</keyword>
<keyword evidence="7 11" id="KW-0457">Lysine biosynthesis</keyword>
<dbReference type="PANTHER" id="PTHR12128:SF66">
    <property type="entry name" value="4-HYDROXY-2-OXOGLUTARATE ALDOLASE, MITOCHONDRIAL"/>
    <property type="match status" value="1"/>
</dbReference>
<dbReference type="Pfam" id="PF00701">
    <property type="entry name" value="DHDPS"/>
    <property type="match status" value="1"/>
</dbReference>
<dbReference type="InterPro" id="IPR020624">
    <property type="entry name" value="Schiff_base-form_aldolases_CS"/>
</dbReference>
<keyword evidence="9 11" id="KW-0704">Schiff base</keyword>
<dbReference type="SUPFAM" id="SSF51569">
    <property type="entry name" value="Aldolase"/>
    <property type="match status" value="1"/>
</dbReference>
<comment type="caution">
    <text evidence="16">The sequence shown here is derived from an EMBL/GenBank/DDBJ whole genome shotgun (WGS) entry which is preliminary data.</text>
</comment>
<dbReference type="GO" id="GO:0008840">
    <property type="term" value="F:4-hydroxy-tetrahydrodipicolinate synthase activity"/>
    <property type="evidence" value="ECO:0007669"/>
    <property type="project" value="UniProtKB-UniRule"/>
</dbReference>
<dbReference type="HAMAP" id="MF_00418">
    <property type="entry name" value="DapA"/>
    <property type="match status" value="1"/>
</dbReference>
<name>A0A1F2P3P7_9EURY</name>
<dbReference type="PIRSF" id="PIRSF001365">
    <property type="entry name" value="DHDPS"/>
    <property type="match status" value="1"/>
</dbReference>
<evidence type="ECO:0000256" key="11">
    <source>
        <dbReference type="HAMAP-Rule" id="MF_00418"/>
    </source>
</evidence>
<dbReference type="Proteomes" id="UP000885936">
    <property type="component" value="Unassembled WGS sequence"/>
</dbReference>
<keyword evidence="4 11" id="KW-0963">Cytoplasm</keyword>
<dbReference type="GO" id="GO:0005737">
    <property type="term" value="C:cytoplasm"/>
    <property type="evidence" value="ECO:0007669"/>
    <property type="project" value="UniProtKB-SubCell"/>
</dbReference>
<evidence type="ECO:0000256" key="6">
    <source>
        <dbReference type="ARBA" id="ARBA00022915"/>
    </source>
</evidence>
<evidence type="ECO:0000256" key="5">
    <source>
        <dbReference type="ARBA" id="ARBA00022605"/>
    </source>
</evidence>
<dbReference type="EC" id="4.3.3.7" evidence="3 11"/>
<feature type="binding site" evidence="11 13">
    <location>
        <position position="204"/>
    </location>
    <ligand>
        <name>pyruvate</name>
        <dbReference type="ChEBI" id="CHEBI:15361"/>
    </ligand>
</feature>
<dbReference type="PROSITE" id="PS00665">
    <property type="entry name" value="DHDPS_1"/>
    <property type="match status" value="1"/>
</dbReference>
<dbReference type="NCBIfam" id="TIGR00674">
    <property type="entry name" value="dapA"/>
    <property type="match status" value="1"/>
</dbReference>
<keyword evidence="6 11" id="KW-0220">Diaminopimelate biosynthesis</keyword>
<evidence type="ECO:0000256" key="9">
    <source>
        <dbReference type="ARBA" id="ARBA00023270"/>
    </source>
</evidence>
<accession>A0A1F2P3P7</accession>
<evidence type="ECO:0000256" key="13">
    <source>
        <dbReference type="PIRSR" id="PIRSR001365-2"/>
    </source>
</evidence>
<feature type="site" description="L-lysine inhibitor binding" evidence="14">
    <location>
        <position position="84"/>
    </location>
</feature>
<evidence type="ECO:0000313" key="16">
    <source>
        <dbReference type="EMBL" id="OFV65773.1"/>
    </source>
</evidence>
<evidence type="ECO:0000313" key="15">
    <source>
        <dbReference type="EMBL" id="HEC56306.1"/>
    </source>
</evidence>
<dbReference type="UniPathway" id="UPA00034">
    <property type="reaction ID" value="UER00017"/>
</dbReference>
<sequence>MLKGVFTALITPFNHDGSLDLECLRSLIGFMAENNVAGVVPCGTTGESATLTHSEHKQVIEAAVEAAPSNLVVVAGAGSNNTQEAIDLSKFAKDVGADATLQITPYYNKPNRSGIIKHFKAIADASDLPIILYNIPGRTGLNLPPDLILELSNDPRIIGVKEASGSISQVSKIIELTRDRDFLVFAGDDSSTVPVIALGGVGVVSVAANIIPGRMSSLVNEALSGNFEGARELHYELAPLFDALFLETNPIPVKKAAELMGLSNGTIRLPLSEISKENEARLRDVLAGMGLI</sequence>
<dbReference type="InterPro" id="IPR005263">
    <property type="entry name" value="DapA"/>
</dbReference>
<keyword evidence="17" id="KW-1185">Reference proteome</keyword>
<protein>
    <recommendedName>
        <fullName evidence="3 11">4-hydroxy-tetrahydrodipicolinate synthase</fullName>
        <shortName evidence="11">HTPA synthase</shortName>
        <ecNumber evidence="3 11">4.3.3.7</ecNumber>
    </recommendedName>
</protein>
<dbReference type="PANTHER" id="PTHR12128">
    <property type="entry name" value="DIHYDRODIPICOLINATE SYNTHASE"/>
    <property type="match status" value="1"/>
</dbReference>
<comment type="function">
    <text evidence="1 11">Catalyzes the condensation of (S)-aspartate-beta-semialdehyde [(S)-ASA] and pyruvate to 4-hydroxy-tetrahydrodipicolinate (HTPA).</text>
</comment>
<dbReference type="InterPro" id="IPR013785">
    <property type="entry name" value="Aldolase_TIM"/>
</dbReference>
<comment type="caution">
    <text evidence="11">Was originally thought to be a dihydrodipicolinate synthase (DHDPS), catalyzing the condensation of (S)-aspartate-beta-semialdehyde [(S)-ASA] and pyruvate to dihydrodipicolinate (DHDP). However, it was shown in E.coli that the product of the enzymatic reaction is not dihydrodipicolinate but in fact (4S)-4-hydroxy-2,3,4,5-tetrahydro-(2S)-dipicolinic acid (HTPA), and that the consecutive dehydration reaction leading to DHDP is not spontaneous but catalyzed by DapB.</text>
</comment>
<dbReference type="EMBL" id="LYOR01000007">
    <property type="protein sequence ID" value="OFV65773.1"/>
    <property type="molecule type" value="Genomic_DNA"/>
</dbReference>
<dbReference type="PROSITE" id="PS00666">
    <property type="entry name" value="DHDPS_2"/>
    <property type="match status" value="1"/>
</dbReference>
<comment type="similarity">
    <text evidence="11">Belongs to the DapA family.</text>
</comment>
<organism evidence="16 17">
    <name type="scientific">Candidatus Syntropharchaeum butanivorans</name>
    <dbReference type="NCBI Taxonomy" id="1839936"/>
    <lineage>
        <taxon>Archaea</taxon>
        <taxon>Methanobacteriati</taxon>
        <taxon>Methanobacteriota</taxon>
        <taxon>Stenosarchaea group</taxon>
        <taxon>Methanomicrobia</taxon>
        <taxon>Methanosarcinales</taxon>
        <taxon>ANME-2 cluster</taxon>
        <taxon>Candidatus Syntropharchaeum</taxon>
    </lineage>
</organism>
<feature type="binding site" evidence="11 13">
    <location>
        <position position="45"/>
    </location>
    <ligand>
        <name>pyruvate</name>
        <dbReference type="ChEBI" id="CHEBI:15361"/>
    </ligand>
</feature>
<dbReference type="GO" id="GO:0008675">
    <property type="term" value="F:2-dehydro-3-deoxy-phosphogluconate aldolase activity"/>
    <property type="evidence" value="ECO:0007669"/>
    <property type="project" value="UniProtKB-ARBA"/>
</dbReference>
<dbReference type="SMART" id="SM01130">
    <property type="entry name" value="DHDPS"/>
    <property type="match status" value="1"/>
</dbReference>
<evidence type="ECO:0000256" key="2">
    <source>
        <dbReference type="ARBA" id="ARBA00005120"/>
    </source>
</evidence>
<evidence type="ECO:0000256" key="10">
    <source>
        <dbReference type="ARBA" id="ARBA00047836"/>
    </source>
</evidence>
<evidence type="ECO:0000256" key="1">
    <source>
        <dbReference type="ARBA" id="ARBA00003294"/>
    </source>
</evidence>
<feature type="site" description="L-lysine inhibitor binding; via carbonyl oxygen" evidence="14">
    <location>
        <position position="49"/>
    </location>
</feature>
<evidence type="ECO:0000256" key="14">
    <source>
        <dbReference type="PIRSR" id="PIRSR001365-3"/>
    </source>
</evidence>
<dbReference type="InterPro" id="IPR020625">
    <property type="entry name" value="Schiff_base-form_aldolases_AS"/>
</dbReference>
<dbReference type="InterPro" id="IPR002220">
    <property type="entry name" value="DapA-like"/>
</dbReference>
<reference evidence="16 17" key="1">
    <citation type="submission" date="2016-05" db="EMBL/GenBank/DDBJ databases">
        <title>Microbial consortia oxidize butane by reversing methanogenesis.</title>
        <authorList>
            <person name="Laso-Perez R."/>
            <person name="Richter M."/>
            <person name="Wegener G."/>
            <person name="Musat F."/>
        </authorList>
    </citation>
    <scope>NUCLEOTIDE SEQUENCE [LARGE SCALE GENOMIC DNA]</scope>
    <source>
        <strain evidence="16">BOX1</strain>
    </source>
</reference>
<comment type="catalytic activity">
    <reaction evidence="10 11">
        <text>L-aspartate 4-semialdehyde + pyruvate = (2S,4S)-4-hydroxy-2,3,4,5-tetrahydrodipicolinate + H2O + H(+)</text>
        <dbReference type="Rhea" id="RHEA:34171"/>
        <dbReference type="ChEBI" id="CHEBI:15361"/>
        <dbReference type="ChEBI" id="CHEBI:15377"/>
        <dbReference type="ChEBI" id="CHEBI:15378"/>
        <dbReference type="ChEBI" id="CHEBI:67139"/>
        <dbReference type="ChEBI" id="CHEBI:537519"/>
        <dbReference type="EC" id="4.3.3.7"/>
    </reaction>
</comment>
<dbReference type="PATRIC" id="fig|1839936.3.peg.1374"/>
<reference evidence="15" key="2">
    <citation type="journal article" date="2020" name="mSystems">
        <title>Genome- and Community-Level Interaction Insights into Carbon Utilization and Element Cycling Functions of Hydrothermarchaeota in Hydrothermal Sediment.</title>
        <authorList>
            <person name="Zhou Z."/>
            <person name="Liu Y."/>
            <person name="Xu W."/>
            <person name="Pan J."/>
            <person name="Luo Z.H."/>
            <person name="Li M."/>
        </authorList>
    </citation>
    <scope>NUCLEOTIDE SEQUENCE [LARGE SCALE GENOMIC DNA]</scope>
    <source>
        <strain evidence="15">HyVt-386</strain>
    </source>
</reference>
<dbReference type="Gene3D" id="3.20.20.70">
    <property type="entry name" value="Aldolase class I"/>
    <property type="match status" value="1"/>
</dbReference>
<feature type="site" description="Part of a proton relay during catalysis" evidence="11 14">
    <location>
        <position position="107"/>
    </location>
</feature>
<gene>
    <name evidence="11" type="primary">dapA</name>
    <name evidence="15" type="ORF">ENI32_00215</name>
    <name evidence="16" type="ORF">SBU_001356</name>
</gene>
<proteinExistence type="inferred from homology"/>
<feature type="site" description="Part of a proton relay during catalysis" evidence="11 14">
    <location>
        <position position="44"/>
    </location>
</feature>
<keyword evidence="8 11" id="KW-0456">Lyase</keyword>
<dbReference type="AlphaFoldDB" id="A0A1F2P3P7"/>
<comment type="subcellular location">
    <subcellularLocation>
        <location evidence="11">Cytoplasm</location>
    </subcellularLocation>
</comment>
<feature type="active site" description="Schiff-base intermediate with substrate" evidence="11 12">
    <location>
        <position position="161"/>
    </location>
</feature>
<dbReference type="PRINTS" id="PR00146">
    <property type="entry name" value="DHPICSNTHASE"/>
</dbReference>
<evidence type="ECO:0000256" key="7">
    <source>
        <dbReference type="ARBA" id="ARBA00023154"/>
    </source>
</evidence>
<dbReference type="CDD" id="cd00950">
    <property type="entry name" value="DHDPS"/>
    <property type="match status" value="1"/>
</dbReference>
<evidence type="ECO:0000313" key="17">
    <source>
        <dbReference type="Proteomes" id="UP000185779"/>
    </source>
</evidence>
<feature type="active site" description="Proton donor/acceptor" evidence="11 12">
    <location>
        <position position="133"/>
    </location>
</feature>
<comment type="pathway">
    <text evidence="2 11">Amino-acid biosynthesis; L-lysine biosynthesis via DAP pathway; (S)-tetrahydrodipicolinate from L-aspartate: step 3/4.</text>
</comment>
<dbReference type="GO" id="GO:0019877">
    <property type="term" value="P:diaminopimelate biosynthetic process"/>
    <property type="evidence" value="ECO:0007669"/>
    <property type="project" value="UniProtKB-UniRule"/>
</dbReference>
<dbReference type="EMBL" id="DRIE01000005">
    <property type="protein sequence ID" value="HEC56306.1"/>
    <property type="molecule type" value="Genomic_DNA"/>
</dbReference>
<evidence type="ECO:0000256" key="12">
    <source>
        <dbReference type="PIRSR" id="PIRSR001365-1"/>
    </source>
</evidence>
<comment type="subunit">
    <text evidence="11">Homotetramer; dimer of dimers.</text>
</comment>